<keyword evidence="3" id="KW-1185">Reference proteome</keyword>
<feature type="transmembrane region" description="Helical" evidence="1">
    <location>
        <begin position="183"/>
        <end position="205"/>
    </location>
</feature>
<reference evidence="2 3" key="1">
    <citation type="submission" date="2017-09" db="EMBL/GenBank/DDBJ databases">
        <title>High-quality draft genome sequence of Butyrivibrio fibrisolvens INBov1, isolated from cow rumen.</title>
        <authorList>
            <person name="Rodriguez Hernaez J."/>
            <person name="Rivarola M."/>
            <person name="Paniego N."/>
            <person name="Cravero S."/>
            <person name="Ceron Cucchi M."/>
            <person name="Martinez M.C."/>
        </authorList>
    </citation>
    <scope>NUCLEOTIDE SEQUENCE [LARGE SCALE GENOMIC DNA]</scope>
    <source>
        <strain evidence="2 3">INBov1</strain>
        <plasmid evidence="3">pinbov266</plasmid>
    </source>
</reference>
<gene>
    <name evidence="2" type="ORF">CPT75_00100</name>
</gene>
<feature type="transmembrane region" description="Helical" evidence="1">
    <location>
        <begin position="127"/>
        <end position="147"/>
    </location>
</feature>
<dbReference type="AlphaFoldDB" id="A0A317FVU1"/>
<feature type="transmembrane region" description="Helical" evidence="1">
    <location>
        <begin position="153"/>
        <end position="176"/>
    </location>
</feature>
<accession>A0A317FVU1</accession>
<organism evidence="2 3">
    <name type="scientific">Butyrivibrio fibrisolvens</name>
    <dbReference type="NCBI Taxonomy" id="831"/>
    <lineage>
        <taxon>Bacteria</taxon>
        <taxon>Bacillati</taxon>
        <taxon>Bacillota</taxon>
        <taxon>Clostridia</taxon>
        <taxon>Lachnospirales</taxon>
        <taxon>Lachnospiraceae</taxon>
        <taxon>Butyrivibrio</taxon>
    </lineage>
</organism>
<feature type="transmembrane region" description="Helical" evidence="1">
    <location>
        <begin position="98"/>
        <end position="115"/>
    </location>
</feature>
<proteinExistence type="predicted"/>
<dbReference type="RefSeq" id="WP_110074372.1">
    <property type="nucleotide sequence ID" value="NZ_CM009897.1"/>
</dbReference>
<evidence type="ECO:0000313" key="2">
    <source>
        <dbReference type="EMBL" id="PWT25824.1"/>
    </source>
</evidence>
<evidence type="ECO:0000256" key="1">
    <source>
        <dbReference type="SAM" id="Phobius"/>
    </source>
</evidence>
<feature type="transmembrane region" description="Helical" evidence="1">
    <location>
        <begin position="12"/>
        <end position="35"/>
    </location>
</feature>
<keyword evidence="1" id="KW-1133">Transmembrane helix</keyword>
<evidence type="ECO:0000313" key="3">
    <source>
        <dbReference type="Proteomes" id="UP000245488"/>
    </source>
</evidence>
<sequence length="221" mass="24906">MKNAIKTYNMYHSIWDTLLFGLAAPIVIIIVHFFITLGLVEGATGITLCYTMIAEIFRDYFSFNGAYSSDSHNTILRSSFYGKRTFINGIMQEHARNFVHYVLVIGICSVITAFADHYDPYYIPIKVIVVLIAYTMNTLAVNVVRYFGTFTIYPIISTPFVILTIIPVAFLTALGIRFDALKLGIFMLAALVLGIIVTIISYLHASYSYDKSFLDVVSRRS</sequence>
<keyword evidence="2" id="KW-0614">Plasmid</keyword>
<name>A0A317FVU1_BUTFI</name>
<keyword evidence="1" id="KW-0472">Membrane</keyword>
<dbReference type="EMBL" id="NXNG01000002">
    <property type="protein sequence ID" value="PWT25824.1"/>
    <property type="molecule type" value="Genomic_DNA"/>
</dbReference>
<keyword evidence="1" id="KW-0812">Transmembrane</keyword>
<comment type="caution">
    <text evidence="2">The sequence shown here is derived from an EMBL/GenBank/DDBJ whole genome shotgun (WGS) entry which is preliminary data.</text>
</comment>
<dbReference type="Proteomes" id="UP000245488">
    <property type="component" value="Plasmid pINBov266"/>
</dbReference>
<geneLocation type="plasmid" evidence="3">
    <name>pinbov266</name>
</geneLocation>
<protein>
    <submittedName>
        <fullName evidence="2">Uncharacterized protein</fullName>
    </submittedName>
</protein>